<dbReference type="InterPro" id="IPR028942">
    <property type="entry name" value="WHIM1_dom"/>
</dbReference>
<reference evidence="6" key="1">
    <citation type="submission" date="2023-07" db="EMBL/GenBank/DDBJ databases">
        <title>A draft genome of Kazachstania heterogenica Y-27499.</title>
        <authorList>
            <person name="Donic C."/>
            <person name="Kralova J.S."/>
            <person name="Fidel L."/>
            <person name="Ben-Dor S."/>
            <person name="Jung S."/>
        </authorList>
    </citation>
    <scope>NUCLEOTIDE SEQUENCE [LARGE SCALE GENOMIC DNA]</scope>
    <source>
        <strain evidence="6">Y27499</strain>
    </source>
</reference>
<evidence type="ECO:0000256" key="3">
    <source>
        <dbReference type="SAM" id="MobiDB-lite"/>
    </source>
</evidence>
<sequence length="847" mass="98113">MEGPLITEDGLSSKVIVLSHISDLINYSIWGLNEFYVMVAQQQSNLSPQSPSLANTVTNEDIGSTDSQHLNNSNSDLIMHDRDINNTMSEYLNSDNKNSDVNEEVKKLGLRRSTRVPKPRVSVEIDFGPERPYKKRKNNGKKPGPKPKSQKNKNVFKKSKTTDQSKDTDSTSQEKKPSKEESKVEQKKQSKEKISNKKVVKKAKKPVKKVAKKLTKKELKALKISKGIGLQEPSLSNANWSSNAPLLSSDFKNQTSVVSRLRSPNTKPIYYAGDIVKIMEFINKFSNYFGSDILSLSFQDFEVGLDLYPCSAPHQSRGIFSETKGCYILYQDYILIKEVIASQDKMTLVFVTLLKLLFCDEKAFGEPLELQDITPYPKKDCQYWLNELNKNVSSWGYPREWRQLTSADRSNFEIKFFDHDDTEFIDPATKEVLTPNLYRWPAVINPESSPLQNTELYSRGILGLEPMDRIIFLRALVDWCSSHSTIIHNEIQQLSHFKRDPAFGIETQHVPRYFIEGPDKTFRCFKELCKLVESRFEIRSLKKHYRKRLKEGKQVELQAKLNLIKEIKDTLQNTEPTRKEEVFFSLYNKWLKLFEGEIIDNPLSNPFDDPVYKLRCQEFFIGRIPRMGDFYIPRLYSYGSESKINTFTDLRKLTEILERFSNGIYNSYTLFENFGQTISGKFKILYHDTPSLVRDVNKGNATTDKVYWYEMCHDSKTLKEFIELLDYKIAVPIEKNVDEGTASVDNPDTNKSLDNDKNLPQPAAHVNTAEKNLDTMMINTSPLPKDAKYNTARYKLKELRDYLSKILYLFECFEELKEKYGDMIPGKRQLRKIRRQNYVDEYVEDSD</sequence>
<protein>
    <recommendedName>
        <fullName evidence="4">WHIM1 domain-containing protein</fullName>
    </recommendedName>
</protein>
<accession>A0AAN7ZYT0</accession>
<organism evidence="5 6">
    <name type="scientific">Arxiozyma heterogenica</name>
    <dbReference type="NCBI Taxonomy" id="278026"/>
    <lineage>
        <taxon>Eukaryota</taxon>
        <taxon>Fungi</taxon>
        <taxon>Dikarya</taxon>
        <taxon>Ascomycota</taxon>
        <taxon>Saccharomycotina</taxon>
        <taxon>Saccharomycetes</taxon>
        <taxon>Saccharomycetales</taxon>
        <taxon>Saccharomycetaceae</taxon>
        <taxon>Arxiozyma</taxon>
    </lineage>
</organism>
<keyword evidence="2" id="KW-0539">Nucleus</keyword>
<dbReference type="Pfam" id="PF15612">
    <property type="entry name" value="WHIM1"/>
    <property type="match status" value="1"/>
</dbReference>
<dbReference type="AlphaFoldDB" id="A0AAN7ZYT0"/>
<keyword evidence="6" id="KW-1185">Reference proteome</keyword>
<name>A0AAN7ZYT0_9SACH</name>
<feature type="compositionally biased region" description="Basic residues" evidence="3">
    <location>
        <begin position="133"/>
        <end position="159"/>
    </location>
</feature>
<feature type="compositionally biased region" description="Basic residues" evidence="3">
    <location>
        <begin position="108"/>
        <end position="118"/>
    </location>
</feature>
<evidence type="ECO:0000313" key="6">
    <source>
        <dbReference type="Proteomes" id="UP001306508"/>
    </source>
</evidence>
<comment type="subcellular location">
    <subcellularLocation>
        <location evidence="1">Nucleus</location>
    </subcellularLocation>
</comment>
<feature type="compositionally biased region" description="Polar residues" evidence="3">
    <location>
        <begin position="56"/>
        <end position="75"/>
    </location>
</feature>
<feature type="domain" description="WHIM1" evidence="4">
    <location>
        <begin position="446"/>
        <end position="491"/>
    </location>
</feature>
<feature type="compositionally biased region" description="Basic residues" evidence="3">
    <location>
        <begin position="196"/>
        <end position="206"/>
    </location>
</feature>
<feature type="region of interest" description="Disordered" evidence="3">
    <location>
        <begin position="739"/>
        <end position="761"/>
    </location>
</feature>
<dbReference type="Proteomes" id="UP001306508">
    <property type="component" value="Unassembled WGS sequence"/>
</dbReference>
<dbReference type="GO" id="GO:0005634">
    <property type="term" value="C:nucleus"/>
    <property type="evidence" value="ECO:0007669"/>
    <property type="project" value="UniProtKB-SubCell"/>
</dbReference>
<proteinExistence type="predicted"/>
<evidence type="ECO:0000256" key="2">
    <source>
        <dbReference type="ARBA" id="ARBA00023242"/>
    </source>
</evidence>
<gene>
    <name evidence="5" type="ORF">RI543_000882</name>
</gene>
<feature type="region of interest" description="Disordered" evidence="3">
    <location>
        <begin position="47"/>
        <end position="75"/>
    </location>
</feature>
<evidence type="ECO:0000259" key="4">
    <source>
        <dbReference type="Pfam" id="PF15612"/>
    </source>
</evidence>
<comment type="caution">
    <text evidence="5">The sequence shown here is derived from an EMBL/GenBank/DDBJ whole genome shotgun (WGS) entry which is preliminary data.</text>
</comment>
<feature type="compositionally biased region" description="Basic and acidic residues" evidence="3">
    <location>
        <begin position="160"/>
        <end position="195"/>
    </location>
</feature>
<evidence type="ECO:0000256" key="1">
    <source>
        <dbReference type="ARBA" id="ARBA00004123"/>
    </source>
</evidence>
<feature type="region of interest" description="Disordered" evidence="3">
    <location>
        <begin position="108"/>
        <end position="206"/>
    </location>
</feature>
<evidence type="ECO:0000313" key="5">
    <source>
        <dbReference type="EMBL" id="KAK5781696.1"/>
    </source>
</evidence>
<dbReference type="EMBL" id="JAWIZZ010000031">
    <property type="protein sequence ID" value="KAK5781696.1"/>
    <property type="molecule type" value="Genomic_DNA"/>
</dbReference>